<name>A0AAN7BSL5_9PEZI</name>
<proteinExistence type="predicted"/>
<comment type="caution">
    <text evidence="1">The sequence shown here is derived from an EMBL/GenBank/DDBJ whole genome shotgun (WGS) entry which is preliminary data.</text>
</comment>
<dbReference type="EMBL" id="MU865314">
    <property type="protein sequence ID" value="KAK4228849.1"/>
    <property type="molecule type" value="Genomic_DNA"/>
</dbReference>
<dbReference type="Proteomes" id="UP001301958">
    <property type="component" value="Unassembled WGS sequence"/>
</dbReference>
<reference evidence="1" key="1">
    <citation type="journal article" date="2023" name="Mol. Phylogenet. Evol.">
        <title>Genome-scale phylogeny and comparative genomics of the fungal order Sordariales.</title>
        <authorList>
            <person name="Hensen N."/>
            <person name="Bonometti L."/>
            <person name="Westerberg I."/>
            <person name="Brannstrom I.O."/>
            <person name="Guillou S."/>
            <person name="Cros-Aarteil S."/>
            <person name="Calhoun S."/>
            <person name="Haridas S."/>
            <person name="Kuo A."/>
            <person name="Mondo S."/>
            <person name="Pangilinan J."/>
            <person name="Riley R."/>
            <person name="LaButti K."/>
            <person name="Andreopoulos B."/>
            <person name="Lipzen A."/>
            <person name="Chen C."/>
            <person name="Yan M."/>
            <person name="Daum C."/>
            <person name="Ng V."/>
            <person name="Clum A."/>
            <person name="Steindorff A."/>
            <person name="Ohm R.A."/>
            <person name="Martin F."/>
            <person name="Silar P."/>
            <person name="Natvig D.O."/>
            <person name="Lalanne C."/>
            <person name="Gautier V."/>
            <person name="Ament-Velasquez S.L."/>
            <person name="Kruys A."/>
            <person name="Hutchinson M.I."/>
            <person name="Powell A.J."/>
            <person name="Barry K."/>
            <person name="Miller A.N."/>
            <person name="Grigoriev I.V."/>
            <person name="Debuchy R."/>
            <person name="Gladieux P."/>
            <person name="Hiltunen Thoren M."/>
            <person name="Johannesson H."/>
        </authorList>
    </citation>
    <scope>NUCLEOTIDE SEQUENCE</scope>
    <source>
        <strain evidence="1">CBS 990.96</strain>
    </source>
</reference>
<evidence type="ECO:0008006" key="3">
    <source>
        <dbReference type="Google" id="ProtNLM"/>
    </source>
</evidence>
<sequence>MFRWYSKAAVCYAYLSDVDGLGDDNPEKEHSSFRTSRWFMRGWTLQELLAPVEVVFLNKQWEEIGTKSSLASVISSFTGIQVRALEKPLCGSETFPHTCGGYSIA</sequence>
<dbReference type="PANTHER" id="PTHR10622:SF10">
    <property type="entry name" value="HET DOMAIN-CONTAINING PROTEIN"/>
    <property type="match status" value="1"/>
</dbReference>
<dbReference type="PANTHER" id="PTHR10622">
    <property type="entry name" value="HET DOMAIN-CONTAINING PROTEIN"/>
    <property type="match status" value="1"/>
</dbReference>
<dbReference type="AlphaFoldDB" id="A0AAN7BSL5"/>
<keyword evidence="2" id="KW-1185">Reference proteome</keyword>
<gene>
    <name evidence="1" type="ORF">QBC38DRAFT_136058</name>
</gene>
<evidence type="ECO:0000313" key="1">
    <source>
        <dbReference type="EMBL" id="KAK4228849.1"/>
    </source>
</evidence>
<accession>A0AAN7BSL5</accession>
<reference evidence="1" key="2">
    <citation type="submission" date="2023-05" db="EMBL/GenBank/DDBJ databases">
        <authorList>
            <consortium name="Lawrence Berkeley National Laboratory"/>
            <person name="Steindorff A."/>
            <person name="Hensen N."/>
            <person name="Bonometti L."/>
            <person name="Westerberg I."/>
            <person name="Brannstrom I.O."/>
            <person name="Guillou S."/>
            <person name="Cros-Aarteil S."/>
            <person name="Calhoun S."/>
            <person name="Haridas S."/>
            <person name="Kuo A."/>
            <person name="Mondo S."/>
            <person name="Pangilinan J."/>
            <person name="Riley R."/>
            <person name="Labutti K."/>
            <person name="Andreopoulos B."/>
            <person name="Lipzen A."/>
            <person name="Chen C."/>
            <person name="Yanf M."/>
            <person name="Daum C."/>
            <person name="Ng V."/>
            <person name="Clum A."/>
            <person name="Ohm R."/>
            <person name="Martin F."/>
            <person name="Silar P."/>
            <person name="Natvig D."/>
            <person name="Lalanne C."/>
            <person name="Gautier V."/>
            <person name="Ament-Velasquez S.L."/>
            <person name="Kruys A."/>
            <person name="Hutchinson M.I."/>
            <person name="Powell A.J."/>
            <person name="Barry K."/>
            <person name="Miller A.N."/>
            <person name="Grigoriev I.V."/>
            <person name="Debuchy R."/>
            <person name="Gladieux P."/>
            <person name="Thoren M.H."/>
            <person name="Johannesson H."/>
        </authorList>
    </citation>
    <scope>NUCLEOTIDE SEQUENCE</scope>
    <source>
        <strain evidence="1">CBS 990.96</strain>
    </source>
</reference>
<evidence type="ECO:0000313" key="2">
    <source>
        <dbReference type="Proteomes" id="UP001301958"/>
    </source>
</evidence>
<protein>
    <recommendedName>
        <fullName evidence="3">Vegetative incompatibility protein HET-E-1</fullName>
    </recommendedName>
</protein>
<organism evidence="1 2">
    <name type="scientific">Podospora fimiseda</name>
    <dbReference type="NCBI Taxonomy" id="252190"/>
    <lineage>
        <taxon>Eukaryota</taxon>
        <taxon>Fungi</taxon>
        <taxon>Dikarya</taxon>
        <taxon>Ascomycota</taxon>
        <taxon>Pezizomycotina</taxon>
        <taxon>Sordariomycetes</taxon>
        <taxon>Sordariomycetidae</taxon>
        <taxon>Sordariales</taxon>
        <taxon>Podosporaceae</taxon>
        <taxon>Podospora</taxon>
    </lineage>
</organism>